<evidence type="ECO:0000313" key="2">
    <source>
        <dbReference type="EMBL" id="KIP01067.1"/>
    </source>
</evidence>
<dbReference type="EMBL" id="KN840979">
    <property type="protein sequence ID" value="KIP01067.1"/>
    <property type="molecule type" value="Genomic_DNA"/>
</dbReference>
<proteinExistence type="predicted"/>
<organism evidence="2 3">
    <name type="scientific">Phlebiopsis gigantea (strain 11061_1 CR5-6)</name>
    <name type="common">White-rot fungus</name>
    <name type="synonym">Peniophora gigantea</name>
    <dbReference type="NCBI Taxonomy" id="745531"/>
    <lineage>
        <taxon>Eukaryota</taxon>
        <taxon>Fungi</taxon>
        <taxon>Dikarya</taxon>
        <taxon>Basidiomycota</taxon>
        <taxon>Agaricomycotina</taxon>
        <taxon>Agaricomycetes</taxon>
        <taxon>Polyporales</taxon>
        <taxon>Phanerochaetaceae</taxon>
        <taxon>Phlebiopsis</taxon>
    </lineage>
</organism>
<name>A0A0C3RY66_PHLG1</name>
<evidence type="ECO:0000313" key="3">
    <source>
        <dbReference type="Proteomes" id="UP000053257"/>
    </source>
</evidence>
<dbReference type="AlphaFoldDB" id="A0A0C3RY66"/>
<gene>
    <name evidence="2" type="ORF">PHLGIDRAFT_123711</name>
</gene>
<keyword evidence="3" id="KW-1185">Reference proteome</keyword>
<protein>
    <submittedName>
        <fullName evidence="2">Uncharacterized protein</fullName>
    </submittedName>
</protein>
<dbReference type="HOGENOM" id="CLU_1468721_0_0_1"/>
<dbReference type="Proteomes" id="UP000053257">
    <property type="component" value="Unassembled WGS sequence"/>
</dbReference>
<feature type="region of interest" description="Disordered" evidence="1">
    <location>
        <begin position="19"/>
        <end position="54"/>
    </location>
</feature>
<reference evidence="2 3" key="1">
    <citation type="journal article" date="2014" name="PLoS Genet.">
        <title>Analysis of the Phlebiopsis gigantea genome, transcriptome and secretome provides insight into its pioneer colonization strategies of wood.</title>
        <authorList>
            <person name="Hori C."/>
            <person name="Ishida T."/>
            <person name="Igarashi K."/>
            <person name="Samejima M."/>
            <person name="Suzuki H."/>
            <person name="Master E."/>
            <person name="Ferreira P."/>
            <person name="Ruiz-Duenas F.J."/>
            <person name="Held B."/>
            <person name="Canessa P."/>
            <person name="Larrondo L.F."/>
            <person name="Schmoll M."/>
            <person name="Druzhinina I.S."/>
            <person name="Kubicek C.P."/>
            <person name="Gaskell J.A."/>
            <person name="Kersten P."/>
            <person name="St John F."/>
            <person name="Glasner J."/>
            <person name="Sabat G."/>
            <person name="Splinter BonDurant S."/>
            <person name="Syed K."/>
            <person name="Yadav J."/>
            <person name="Mgbeahuruike A.C."/>
            <person name="Kovalchuk A."/>
            <person name="Asiegbu F.O."/>
            <person name="Lackner G."/>
            <person name="Hoffmeister D."/>
            <person name="Rencoret J."/>
            <person name="Gutierrez A."/>
            <person name="Sun H."/>
            <person name="Lindquist E."/>
            <person name="Barry K."/>
            <person name="Riley R."/>
            <person name="Grigoriev I.V."/>
            <person name="Henrissat B."/>
            <person name="Kues U."/>
            <person name="Berka R.M."/>
            <person name="Martinez A.T."/>
            <person name="Covert S.F."/>
            <person name="Blanchette R.A."/>
            <person name="Cullen D."/>
        </authorList>
    </citation>
    <scope>NUCLEOTIDE SEQUENCE [LARGE SCALE GENOMIC DNA]</scope>
    <source>
        <strain evidence="2 3">11061_1 CR5-6</strain>
    </source>
</reference>
<sequence length="184" mass="20730">MRDVAEPLQLLAVRLWPHTDESGEQCQSAGLAEELSSANGQADEDTSELAGGSKVDCLQEWASEDPAQSESGERPSHTATTAWWELVTGKIWKKMTVKDQWAGYPVDPEADWVNPEGPASTYARLRQSFWREMRLLHGKLRFQLAEGSPVRTEFRSSQAWRRQQIKKFQEESDMPKPCPAGAEL</sequence>
<evidence type="ECO:0000256" key="1">
    <source>
        <dbReference type="SAM" id="MobiDB-lite"/>
    </source>
</evidence>
<accession>A0A0C3RY66</accession>